<protein>
    <submittedName>
        <fullName evidence="1">Uncharacterized protein</fullName>
    </submittedName>
</protein>
<accession>A0A9P5PB88</accession>
<dbReference type="Proteomes" id="UP000772434">
    <property type="component" value="Unassembled WGS sequence"/>
</dbReference>
<keyword evidence="2" id="KW-1185">Reference proteome</keyword>
<name>A0A9P5PB88_9AGAR</name>
<reference evidence="1" key="1">
    <citation type="submission" date="2020-11" db="EMBL/GenBank/DDBJ databases">
        <authorList>
            <consortium name="DOE Joint Genome Institute"/>
            <person name="Ahrendt S."/>
            <person name="Riley R."/>
            <person name="Andreopoulos W."/>
            <person name="Labutti K."/>
            <person name="Pangilinan J."/>
            <person name="Ruiz-Duenas F.J."/>
            <person name="Barrasa J.M."/>
            <person name="Sanchez-Garcia M."/>
            <person name="Camarero S."/>
            <person name="Miyauchi S."/>
            <person name="Serrano A."/>
            <person name="Linde D."/>
            <person name="Babiker R."/>
            <person name="Drula E."/>
            <person name="Ayuso-Fernandez I."/>
            <person name="Pacheco R."/>
            <person name="Padilla G."/>
            <person name="Ferreira P."/>
            <person name="Barriuso J."/>
            <person name="Kellner H."/>
            <person name="Castanera R."/>
            <person name="Alfaro M."/>
            <person name="Ramirez L."/>
            <person name="Pisabarro A.G."/>
            <person name="Kuo A."/>
            <person name="Tritt A."/>
            <person name="Lipzen A."/>
            <person name="He G."/>
            <person name="Yan M."/>
            <person name="Ng V."/>
            <person name="Cullen D."/>
            <person name="Martin F."/>
            <person name="Rosso M.-N."/>
            <person name="Henrissat B."/>
            <person name="Hibbett D."/>
            <person name="Martinez A.T."/>
            <person name="Grigoriev I.V."/>
        </authorList>
    </citation>
    <scope>NUCLEOTIDE SEQUENCE</scope>
    <source>
        <strain evidence="1">AH 40177</strain>
    </source>
</reference>
<dbReference type="OrthoDB" id="2658837at2759"/>
<proteinExistence type="predicted"/>
<feature type="non-terminal residue" evidence="1">
    <location>
        <position position="131"/>
    </location>
</feature>
<comment type="caution">
    <text evidence="1">The sequence shown here is derived from an EMBL/GenBank/DDBJ whole genome shotgun (WGS) entry which is preliminary data.</text>
</comment>
<sequence length="131" mass="14337">YSPELLALRQRLRALESRYLLAFIAEDNGHYSGYRLEGSTRILEHGDSLLAKCAPDIGSVLNWILAGISGPLTVESGIIQLQPGIGPGSGSCGVAAFNFIEEEVDNSVPAWTPIDLPQFRRKMLLDLVVYH</sequence>
<evidence type="ECO:0000313" key="2">
    <source>
        <dbReference type="Proteomes" id="UP000772434"/>
    </source>
</evidence>
<evidence type="ECO:0000313" key="1">
    <source>
        <dbReference type="EMBL" id="KAF9058960.1"/>
    </source>
</evidence>
<organism evidence="1 2">
    <name type="scientific">Rhodocollybia butyracea</name>
    <dbReference type="NCBI Taxonomy" id="206335"/>
    <lineage>
        <taxon>Eukaryota</taxon>
        <taxon>Fungi</taxon>
        <taxon>Dikarya</taxon>
        <taxon>Basidiomycota</taxon>
        <taxon>Agaricomycotina</taxon>
        <taxon>Agaricomycetes</taxon>
        <taxon>Agaricomycetidae</taxon>
        <taxon>Agaricales</taxon>
        <taxon>Marasmiineae</taxon>
        <taxon>Omphalotaceae</taxon>
        <taxon>Rhodocollybia</taxon>
    </lineage>
</organism>
<feature type="non-terminal residue" evidence="1">
    <location>
        <position position="1"/>
    </location>
</feature>
<gene>
    <name evidence="1" type="ORF">BDP27DRAFT_1204809</name>
</gene>
<dbReference type="EMBL" id="JADNRY010000335">
    <property type="protein sequence ID" value="KAF9058960.1"/>
    <property type="molecule type" value="Genomic_DNA"/>
</dbReference>
<dbReference type="AlphaFoldDB" id="A0A9P5PB88"/>